<accession>A0A3Q9BX83</accession>
<name>A0A3Q9BX83_9ACTN</name>
<evidence type="ECO:0000313" key="3">
    <source>
        <dbReference type="Proteomes" id="UP000280197"/>
    </source>
</evidence>
<organism evidence="2 3">
    <name type="scientific">Streptomyces aquilus</name>
    <dbReference type="NCBI Taxonomy" id="2548456"/>
    <lineage>
        <taxon>Bacteria</taxon>
        <taxon>Bacillati</taxon>
        <taxon>Actinomycetota</taxon>
        <taxon>Actinomycetes</taxon>
        <taxon>Kitasatosporales</taxon>
        <taxon>Streptomycetaceae</taxon>
        <taxon>Streptomyces</taxon>
    </lineage>
</organism>
<evidence type="ECO:0000256" key="1">
    <source>
        <dbReference type="SAM" id="Phobius"/>
    </source>
</evidence>
<feature type="transmembrane region" description="Helical" evidence="1">
    <location>
        <begin position="154"/>
        <end position="172"/>
    </location>
</feature>
<keyword evidence="1" id="KW-1133">Transmembrane helix</keyword>
<feature type="transmembrane region" description="Helical" evidence="1">
    <location>
        <begin position="179"/>
        <end position="200"/>
    </location>
</feature>
<gene>
    <name evidence="2" type="ORF">EJC51_23465</name>
</gene>
<dbReference type="AlphaFoldDB" id="A0A3Q9BX83"/>
<dbReference type="Proteomes" id="UP000280197">
    <property type="component" value="Chromosome"/>
</dbReference>
<feature type="transmembrane region" description="Helical" evidence="1">
    <location>
        <begin position="258"/>
        <end position="276"/>
    </location>
</feature>
<sequence length="506" mass="53318">MSAVMEAAPTATQTPSRNSWAAVFALARFEARRLLTTIPVLLGFLVYAAWTVWRAQDYADGYPALQDADRATQGGPLLVGLAVLLAVNQAVLRSLRRDTERHFTVLVMSRAHRTAAHLLSVVPAALLTAVCVAGQFGWQALKPGALGHGSPGELLVGPLTVLAFGATGVLIARVIRTAFTAPLVVVFFLFLFLLSTGAGVDEGWTRWLTPVIGVASSNTLPSDLIGRPAAWHALYLAALGLTVALLAVLFGGGLRARSVQAGFVGALALTVLGAVAQGQGVSSEVTAARERATLHPEQVQTCVERDGSRYCAFPEWRGRTADWARTVAEVQSLAGGTAHDQSLLVRQRLDARYGLDGDSALDPATTPYQVTVGTAWGGNRVPEFSAAVAGVLVTGDEKTAGELCDGRMVTVMWLALAGQSDPIGSLKNVRLDDSVSGSAIVLSQTNPLSMTAGQTTVVRTLLEQPRDEVAAKVKQNWAELVSPKVTTARVAELLGVKTKVGADKCD</sequence>
<proteinExistence type="predicted"/>
<feature type="transmembrane region" description="Helical" evidence="1">
    <location>
        <begin position="116"/>
        <end position="138"/>
    </location>
</feature>
<keyword evidence="1" id="KW-0812">Transmembrane</keyword>
<reference evidence="2 3" key="1">
    <citation type="submission" date="2018-12" db="EMBL/GenBank/DDBJ databases">
        <authorList>
            <person name="Li K."/>
        </authorList>
    </citation>
    <scope>NUCLEOTIDE SEQUENCE [LARGE SCALE GENOMIC DNA]</scope>
    <source>
        <strain evidence="3">CR22</strain>
    </source>
</reference>
<keyword evidence="3" id="KW-1185">Reference proteome</keyword>
<dbReference type="RefSeq" id="WP_126272895.1">
    <property type="nucleotide sequence ID" value="NZ_CP034463.1"/>
</dbReference>
<dbReference type="EMBL" id="CP034463">
    <property type="protein sequence ID" value="AZP18777.1"/>
    <property type="molecule type" value="Genomic_DNA"/>
</dbReference>
<protein>
    <submittedName>
        <fullName evidence="2">ABC transporter permease</fullName>
    </submittedName>
</protein>
<evidence type="ECO:0000313" key="2">
    <source>
        <dbReference type="EMBL" id="AZP18777.1"/>
    </source>
</evidence>
<dbReference type="KEGG" id="saqu:EJC51_23465"/>
<keyword evidence="1" id="KW-0472">Membrane</keyword>
<feature type="transmembrane region" description="Helical" evidence="1">
    <location>
        <begin position="34"/>
        <end position="53"/>
    </location>
</feature>
<feature type="transmembrane region" description="Helical" evidence="1">
    <location>
        <begin position="73"/>
        <end position="95"/>
    </location>
</feature>
<feature type="transmembrane region" description="Helical" evidence="1">
    <location>
        <begin position="229"/>
        <end position="251"/>
    </location>
</feature>